<comment type="caution">
    <text evidence="3">The sequence shown here is derived from an EMBL/GenBank/DDBJ whole genome shotgun (WGS) entry which is preliminary data.</text>
</comment>
<dbReference type="InterPro" id="IPR051532">
    <property type="entry name" value="Ester_Hydrolysis_Enzymes"/>
</dbReference>
<dbReference type="SUPFAM" id="SSF52266">
    <property type="entry name" value="SGNH hydrolase"/>
    <property type="match status" value="1"/>
</dbReference>
<keyword evidence="4" id="KW-1185">Reference proteome</keyword>
<evidence type="ECO:0000313" key="4">
    <source>
        <dbReference type="Proteomes" id="UP000323257"/>
    </source>
</evidence>
<protein>
    <submittedName>
        <fullName evidence="3">Lysophospholipase L1-like esterase</fullName>
    </submittedName>
</protein>
<feature type="domain" description="SGNH hydrolase-type esterase" evidence="2">
    <location>
        <begin position="70"/>
        <end position="265"/>
    </location>
</feature>
<gene>
    <name evidence="3" type="ORF">BCM02_108279</name>
</gene>
<dbReference type="Proteomes" id="UP000323257">
    <property type="component" value="Unassembled WGS sequence"/>
</dbReference>
<dbReference type="EMBL" id="VNHS01000008">
    <property type="protein sequence ID" value="TYP72624.1"/>
    <property type="molecule type" value="Genomic_DNA"/>
</dbReference>
<dbReference type="PANTHER" id="PTHR30383">
    <property type="entry name" value="THIOESTERASE 1/PROTEASE 1/LYSOPHOSPHOLIPASE L1"/>
    <property type="match status" value="1"/>
</dbReference>
<evidence type="ECO:0000259" key="2">
    <source>
        <dbReference type="Pfam" id="PF13472"/>
    </source>
</evidence>
<evidence type="ECO:0000256" key="1">
    <source>
        <dbReference type="SAM" id="Phobius"/>
    </source>
</evidence>
<dbReference type="Gene3D" id="3.40.50.1110">
    <property type="entry name" value="SGNH hydrolase"/>
    <property type="match status" value="1"/>
</dbReference>
<keyword evidence="1" id="KW-0812">Transmembrane</keyword>
<dbReference type="RefSeq" id="WP_148931234.1">
    <property type="nucleotide sequence ID" value="NZ_VNHS01000008.1"/>
</dbReference>
<dbReference type="InterPro" id="IPR013830">
    <property type="entry name" value="SGNH_hydro"/>
</dbReference>
<accession>A0A5S5C006</accession>
<keyword evidence="1" id="KW-0472">Membrane</keyword>
<dbReference type="PANTHER" id="PTHR30383:SF27">
    <property type="entry name" value="SPORE GERMINATION LIPASE LIPC"/>
    <property type="match status" value="1"/>
</dbReference>
<dbReference type="Pfam" id="PF13472">
    <property type="entry name" value="Lipase_GDSL_2"/>
    <property type="match status" value="1"/>
</dbReference>
<dbReference type="AlphaFoldDB" id="A0A5S5C006"/>
<dbReference type="InterPro" id="IPR036514">
    <property type="entry name" value="SGNH_hydro_sf"/>
</dbReference>
<proteinExistence type="predicted"/>
<name>A0A5S5C006_9BACL</name>
<evidence type="ECO:0000313" key="3">
    <source>
        <dbReference type="EMBL" id="TYP72624.1"/>
    </source>
</evidence>
<dbReference type="GO" id="GO:0004622">
    <property type="term" value="F:phosphatidylcholine lysophospholipase activity"/>
    <property type="evidence" value="ECO:0007669"/>
    <property type="project" value="TreeGrafter"/>
</dbReference>
<feature type="transmembrane region" description="Helical" evidence="1">
    <location>
        <begin position="12"/>
        <end position="34"/>
    </location>
</feature>
<organism evidence="3 4">
    <name type="scientific">Paenibacillus methanolicus</name>
    <dbReference type="NCBI Taxonomy" id="582686"/>
    <lineage>
        <taxon>Bacteria</taxon>
        <taxon>Bacillati</taxon>
        <taxon>Bacillota</taxon>
        <taxon>Bacilli</taxon>
        <taxon>Bacillales</taxon>
        <taxon>Paenibacillaceae</taxon>
        <taxon>Paenibacillus</taxon>
    </lineage>
</organism>
<keyword evidence="1" id="KW-1133">Transmembrane helix</keyword>
<dbReference type="OrthoDB" id="252349at2"/>
<sequence length="276" mass="30886">MENKRTSSDTLWRVVGLAALLSTALLVAGFGYAVKDLVWPSPEHTPIQSPQAELPAKKPLSESSEIRITAIGDSLTKGFGDDEGQGYVKQVVAMLRDKWGIPVRLNNNLAVNGLRADELAESLRTNKGYQYTIQQANLVLFTIGGNDLFQSVTGEKASEATGQFDLEKLKAGMPEGLQRFEAVIEQIHALNPNAHVVYVGLFNPFYEMEDLRVGSPYIQQWNQQVYDILHRYDNMTIVPTYDLFENASDLYLSSDHFHPNHLGYEQIATRVVQSLR</sequence>
<reference evidence="3 4" key="1">
    <citation type="submission" date="2019-07" db="EMBL/GenBank/DDBJ databases">
        <title>Genomic Encyclopedia of Type Strains, Phase III (KMG-III): the genomes of soil and plant-associated and newly described type strains.</title>
        <authorList>
            <person name="Whitman W."/>
        </authorList>
    </citation>
    <scope>NUCLEOTIDE SEQUENCE [LARGE SCALE GENOMIC DNA]</scope>
    <source>
        <strain evidence="3 4">BL24</strain>
    </source>
</reference>